<dbReference type="PROSITE" id="PS00139">
    <property type="entry name" value="THIOL_PROTEASE_CYS"/>
    <property type="match status" value="1"/>
</dbReference>
<dbReference type="GO" id="GO:0006508">
    <property type="term" value="P:proteolysis"/>
    <property type="evidence" value="ECO:0007669"/>
    <property type="project" value="UniProtKB-KW"/>
</dbReference>
<gene>
    <name evidence="10" type="ORF">PPERSA_02939</name>
</gene>
<proteinExistence type="inferred from homology"/>
<protein>
    <recommendedName>
        <fullName evidence="9">Peptidase C1A papain C-terminal domain-containing protein</fullName>
    </recommendedName>
</protein>
<dbReference type="InterPro" id="IPR013128">
    <property type="entry name" value="Peptidase_C1A"/>
</dbReference>
<dbReference type="CDD" id="cd02620">
    <property type="entry name" value="Peptidase_C1A_CathepsinB"/>
    <property type="match status" value="1"/>
</dbReference>
<keyword evidence="11" id="KW-1185">Reference proteome</keyword>
<dbReference type="SUPFAM" id="SSF54001">
    <property type="entry name" value="Cysteine proteinases"/>
    <property type="match status" value="1"/>
</dbReference>
<reference evidence="10 11" key="1">
    <citation type="journal article" date="2015" name="Sci. Rep.">
        <title>Genome of the facultative scuticociliatosis pathogen Pseudocohnilembus persalinus provides insight into its virulence through horizontal gene transfer.</title>
        <authorList>
            <person name="Xiong J."/>
            <person name="Wang G."/>
            <person name="Cheng J."/>
            <person name="Tian M."/>
            <person name="Pan X."/>
            <person name="Warren A."/>
            <person name="Jiang C."/>
            <person name="Yuan D."/>
            <person name="Miao W."/>
        </authorList>
    </citation>
    <scope>NUCLEOTIDE SEQUENCE [LARGE SCALE GENOMIC DNA]</scope>
    <source>
        <strain evidence="10">36N120E</strain>
    </source>
</reference>
<evidence type="ECO:0000313" key="11">
    <source>
        <dbReference type="Proteomes" id="UP000054937"/>
    </source>
</evidence>
<keyword evidence="7" id="KW-1015">Disulfide bond</keyword>
<comment type="caution">
    <text evidence="10">The sequence shown here is derived from an EMBL/GenBank/DDBJ whole genome shotgun (WGS) entry which is preliminary data.</text>
</comment>
<evidence type="ECO:0000256" key="3">
    <source>
        <dbReference type="ARBA" id="ARBA00022729"/>
    </source>
</evidence>
<dbReference type="PANTHER" id="PTHR12411">
    <property type="entry name" value="CYSTEINE PROTEASE FAMILY C1-RELATED"/>
    <property type="match status" value="1"/>
</dbReference>
<evidence type="ECO:0000256" key="8">
    <source>
        <dbReference type="SAM" id="SignalP"/>
    </source>
</evidence>
<dbReference type="PRINTS" id="PR00705">
    <property type="entry name" value="PAPAIN"/>
</dbReference>
<dbReference type="AlphaFoldDB" id="A0A0V0QA50"/>
<evidence type="ECO:0000256" key="1">
    <source>
        <dbReference type="ARBA" id="ARBA00008455"/>
    </source>
</evidence>
<evidence type="ECO:0000256" key="2">
    <source>
        <dbReference type="ARBA" id="ARBA00022670"/>
    </source>
</evidence>
<dbReference type="InterPro" id="IPR025660">
    <property type="entry name" value="Pept_his_AS"/>
</dbReference>
<dbReference type="PROSITE" id="PS00639">
    <property type="entry name" value="THIOL_PROTEASE_HIS"/>
    <property type="match status" value="1"/>
</dbReference>
<keyword evidence="4" id="KW-0378">Hydrolase</keyword>
<evidence type="ECO:0000256" key="7">
    <source>
        <dbReference type="ARBA" id="ARBA00023157"/>
    </source>
</evidence>
<feature type="domain" description="Peptidase C1A papain C-terminal" evidence="9">
    <location>
        <begin position="86"/>
        <end position="334"/>
    </location>
</feature>
<dbReference type="InParanoid" id="A0A0V0QA50"/>
<dbReference type="InterPro" id="IPR038765">
    <property type="entry name" value="Papain-like_cys_pep_sf"/>
</dbReference>
<dbReference type="OrthoDB" id="640249at2759"/>
<dbReference type="EMBL" id="LDAU01000221">
    <property type="protein sequence ID" value="KRW99107.1"/>
    <property type="molecule type" value="Genomic_DNA"/>
</dbReference>
<dbReference type="InterPro" id="IPR025661">
    <property type="entry name" value="Pept_asp_AS"/>
</dbReference>
<evidence type="ECO:0000259" key="9">
    <source>
        <dbReference type="SMART" id="SM00645"/>
    </source>
</evidence>
<dbReference type="SMART" id="SM00645">
    <property type="entry name" value="Pept_C1"/>
    <property type="match status" value="1"/>
</dbReference>
<dbReference type="Proteomes" id="UP000054937">
    <property type="component" value="Unassembled WGS sequence"/>
</dbReference>
<evidence type="ECO:0000313" key="10">
    <source>
        <dbReference type="EMBL" id="KRW99107.1"/>
    </source>
</evidence>
<accession>A0A0V0QA50</accession>
<feature type="signal peptide" evidence="8">
    <location>
        <begin position="1"/>
        <end position="17"/>
    </location>
</feature>
<name>A0A0V0QA50_PSEPJ</name>
<evidence type="ECO:0000256" key="5">
    <source>
        <dbReference type="ARBA" id="ARBA00022807"/>
    </source>
</evidence>
<dbReference type="GO" id="GO:0008234">
    <property type="term" value="F:cysteine-type peptidase activity"/>
    <property type="evidence" value="ECO:0007669"/>
    <property type="project" value="UniProtKB-KW"/>
</dbReference>
<keyword evidence="6" id="KW-0865">Zymogen</keyword>
<dbReference type="Pfam" id="PF00112">
    <property type="entry name" value="Peptidase_C1"/>
    <property type="match status" value="1"/>
</dbReference>
<evidence type="ECO:0000256" key="4">
    <source>
        <dbReference type="ARBA" id="ARBA00022801"/>
    </source>
</evidence>
<dbReference type="FunFam" id="3.90.70.10:FF:000031">
    <property type="entry name" value="Cathepsin B"/>
    <property type="match status" value="1"/>
</dbReference>
<organism evidence="10 11">
    <name type="scientific">Pseudocohnilembus persalinus</name>
    <name type="common">Ciliate</name>
    <dbReference type="NCBI Taxonomy" id="266149"/>
    <lineage>
        <taxon>Eukaryota</taxon>
        <taxon>Sar</taxon>
        <taxon>Alveolata</taxon>
        <taxon>Ciliophora</taxon>
        <taxon>Intramacronucleata</taxon>
        <taxon>Oligohymenophorea</taxon>
        <taxon>Scuticociliatia</taxon>
        <taxon>Philasterida</taxon>
        <taxon>Pseudocohnilembidae</taxon>
        <taxon>Pseudocohnilembus</taxon>
    </lineage>
</organism>
<keyword evidence="3 8" id="KW-0732">Signal</keyword>
<evidence type="ECO:0000256" key="6">
    <source>
        <dbReference type="ARBA" id="ARBA00023145"/>
    </source>
</evidence>
<dbReference type="PROSITE" id="PS00640">
    <property type="entry name" value="THIOL_PROTEASE_ASN"/>
    <property type="match status" value="1"/>
</dbReference>
<sequence>MSKILSILLVVSLLVSANLCYQNTFTQDLIKLAQKINSNPDSTWKSTEQIQHWKEGTAQDFQQLNGLYMSPSGASLPLVETVADEIPENFDSREKWSKCESIKEVRDQANCGSCWAFSAAEAFSDRWCIASGQKDQTRMSSQQILTCCDYCGNGCAGGWHNMAWVYFQESGAVSGNLYGQDNYCQSYFLPPCDHHVKGPLGPCPPSVKQPACSYECNSNFDGTYGSDRHYTVGSGMTNNNVKAMQTEIMTNGPIQGAFTVYSDFYTYKSGVYQHLEGDFQGGHAIKILGWGVEDGTPYWLCANSWNTSWGEGGFFKILRGANECGIEDTTAFGYVK</sequence>
<dbReference type="OMA" id="YPINAWK"/>
<keyword evidence="2" id="KW-0645">Protease</keyword>
<dbReference type="InterPro" id="IPR000668">
    <property type="entry name" value="Peptidase_C1A_C"/>
</dbReference>
<keyword evidence="5" id="KW-0788">Thiol protease</keyword>
<dbReference type="InterPro" id="IPR000169">
    <property type="entry name" value="Pept_cys_AS"/>
</dbReference>
<comment type="similarity">
    <text evidence="1">Belongs to the peptidase C1 family.</text>
</comment>
<dbReference type="Gene3D" id="3.90.70.10">
    <property type="entry name" value="Cysteine proteinases"/>
    <property type="match status" value="1"/>
</dbReference>
<feature type="chain" id="PRO_5018641129" description="Peptidase C1A papain C-terminal domain-containing protein" evidence="8">
    <location>
        <begin position="18"/>
        <end position="336"/>
    </location>
</feature>